<sequence length="66" mass="7602">KNNNNNSKNNNNNIKNNNNNSKNNNNNIIKCACPINSVLNYHVIINTTVCVLYHRSTILTRNKLYK</sequence>
<evidence type="ECO:0000313" key="2">
    <source>
        <dbReference type="EMBL" id="KAJ9591905.1"/>
    </source>
</evidence>
<feature type="non-terminal residue" evidence="2">
    <location>
        <position position="66"/>
    </location>
</feature>
<organism evidence="2 3">
    <name type="scientific">Diploptera punctata</name>
    <name type="common">Pacific beetle cockroach</name>
    <dbReference type="NCBI Taxonomy" id="6984"/>
    <lineage>
        <taxon>Eukaryota</taxon>
        <taxon>Metazoa</taxon>
        <taxon>Ecdysozoa</taxon>
        <taxon>Arthropoda</taxon>
        <taxon>Hexapoda</taxon>
        <taxon>Insecta</taxon>
        <taxon>Pterygota</taxon>
        <taxon>Neoptera</taxon>
        <taxon>Polyneoptera</taxon>
        <taxon>Dictyoptera</taxon>
        <taxon>Blattodea</taxon>
        <taxon>Blaberoidea</taxon>
        <taxon>Blaberidae</taxon>
        <taxon>Diplopterinae</taxon>
        <taxon>Diploptera</taxon>
    </lineage>
</organism>
<keyword evidence="3" id="KW-1185">Reference proteome</keyword>
<feature type="region of interest" description="Disordered" evidence="1">
    <location>
        <begin position="1"/>
        <end position="22"/>
    </location>
</feature>
<name>A0AAD8A3B9_DIPPU</name>
<dbReference type="AlphaFoldDB" id="A0AAD8A3B9"/>
<feature type="non-terminal residue" evidence="2">
    <location>
        <position position="1"/>
    </location>
</feature>
<accession>A0AAD8A3B9</accession>
<dbReference type="Proteomes" id="UP001233999">
    <property type="component" value="Unassembled WGS sequence"/>
</dbReference>
<reference evidence="2" key="2">
    <citation type="submission" date="2023-05" db="EMBL/GenBank/DDBJ databases">
        <authorList>
            <person name="Fouks B."/>
        </authorList>
    </citation>
    <scope>NUCLEOTIDE SEQUENCE</scope>
    <source>
        <strain evidence="2">Stay&amp;Tobe</strain>
        <tissue evidence="2">Testes</tissue>
    </source>
</reference>
<reference evidence="2" key="1">
    <citation type="journal article" date="2023" name="IScience">
        <title>Live-bearing cockroach genome reveals convergent evolutionary mechanisms linked to viviparity in insects and beyond.</title>
        <authorList>
            <person name="Fouks B."/>
            <person name="Harrison M.C."/>
            <person name="Mikhailova A.A."/>
            <person name="Marchal E."/>
            <person name="English S."/>
            <person name="Carruthers M."/>
            <person name="Jennings E.C."/>
            <person name="Chiamaka E.L."/>
            <person name="Frigard R.A."/>
            <person name="Pippel M."/>
            <person name="Attardo G.M."/>
            <person name="Benoit J.B."/>
            <person name="Bornberg-Bauer E."/>
            <person name="Tobe S.S."/>
        </authorList>
    </citation>
    <scope>NUCLEOTIDE SEQUENCE</scope>
    <source>
        <strain evidence="2">Stay&amp;Tobe</strain>
    </source>
</reference>
<evidence type="ECO:0000313" key="3">
    <source>
        <dbReference type="Proteomes" id="UP001233999"/>
    </source>
</evidence>
<proteinExistence type="predicted"/>
<gene>
    <name evidence="2" type="ORF">L9F63_001507</name>
</gene>
<evidence type="ECO:0000256" key="1">
    <source>
        <dbReference type="SAM" id="MobiDB-lite"/>
    </source>
</evidence>
<dbReference type="EMBL" id="JASPKZ010003852">
    <property type="protein sequence ID" value="KAJ9591905.1"/>
    <property type="molecule type" value="Genomic_DNA"/>
</dbReference>
<comment type="caution">
    <text evidence="2">The sequence shown here is derived from an EMBL/GenBank/DDBJ whole genome shotgun (WGS) entry which is preliminary data.</text>
</comment>
<protein>
    <submittedName>
        <fullName evidence="2">Uncharacterized protein</fullName>
    </submittedName>
</protein>